<evidence type="ECO:0000313" key="2">
    <source>
        <dbReference type="EMBL" id="CAX82903.1"/>
    </source>
</evidence>
<evidence type="ECO:0000256" key="1">
    <source>
        <dbReference type="SAM" id="SignalP"/>
    </source>
</evidence>
<reference evidence="2" key="2">
    <citation type="submission" date="2009-03" db="EMBL/GenBank/DDBJ databases">
        <authorList>
            <person name="Gang L."/>
        </authorList>
    </citation>
    <scope>NUCLEOTIDE SEQUENCE</scope>
    <source>
        <strain evidence="2">Anhui</strain>
    </source>
</reference>
<dbReference type="EMBL" id="FN327179">
    <property type="protein sequence ID" value="CAX82903.1"/>
    <property type="molecule type" value="mRNA"/>
</dbReference>
<proteinExistence type="evidence at transcript level"/>
<feature type="signal peptide" evidence="1">
    <location>
        <begin position="1"/>
        <end position="18"/>
    </location>
</feature>
<feature type="chain" id="PRO_5002984844" evidence="1">
    <location>
        <begin position="19"/>
        <end position="154"/>
    </location>
</feature>
<organism evidence="2">
    <name type="scientific">Schistosoma japonicum</name>
    <name type="common">Blood fluke</name>
    <dbReference type="NCBI Taxonomy" id="6182"/>
    <lineage>
        <taxon>Eukaryota</taxon>
        <taxon>Metazoa</taxon>
        <taxon>Spiralia</taxon>
        <taxon>Lophotrochozoa</taxon>
        <taxon>Platyhelminthes</taxon>
        <taxon>Trematoda</taxon>
        <taxon>Digenea</taxon>
        <taxon>Strigeidida</taxon>
        <taxon>Schistosomatoidea</taxon>
        <taxon>Schistosomatidae</taxon>
        <taxon>Schistosoma</taxon>
    </lineage>
</organism>
<accession>C7TZ77</accession>
<sequence>MNIALALLFILQLHSIQIQPISGGKTTFTEILTYCDELLLELNWTTKFKNDIDKSMKKIGQIREGMQSDNIILNTFKEVTKIIETIQSVKKSFEKLTPLMNEINPLMKKLKTAMEHQKKMKKWQLAFKKSLKPLRLINNLHQTTYQLNWLIPKV</sequence>
<dbReference type="AlphaFoldDB" id="C7TZ77"/>
<reference evidence="2" key="1">
    <citation type="journal article" date="2009" name="Nature">
        <title>The Schistosoma japonicum genome reveals features of host-parasite interplay.</title>
        <authorList>
            <person name="Liu F."/>
            <person name="Zhou Y."/>
            <person name="Wang Z.Q."/>
            <person name="Lu G."/>
            <person name="Zheng H."/>
            <person name="Brindley P.J."/>
            <person name="McManus D.P."/>
            <person name="Blair D."/>
            <person name="Zhang Q.H."/>
            <person name="Zhong Y."/>
            <person name="Wang S."/>
            <person name="Han Z.G."/>
            <person name="Chen Z."/>
        </authorList>
    </citation>
    <scope>NUCLEOTIDE SEQUENCE</scope>
    <source>
        <strain evidence="2">Anhui</strain>
    </source>
</reference>
<protein>
    <submittedName>
        <fullName evidence="2">Hypotheticial protein</fullName>
    </submittedName>
</protein>
<name>C7TZ77_SCHJA</name>
<keyword evidence="1" id="KW-0732">Signal</keyword>